<accession>A0A1E3IV12</accession>
<evidence type="ECO:0000256" key="1">
    <source>
        <dbReference type="SAM" id="MobiDB-lite"/>
    </source>
</evidence>
<gene>
    <name evidence="2" type="ORF">L203_106008</name>
</gene>
<dbReference type="GO" id="GO:0043130">
    <property type="term" value="F:ubiquitin binding"/>
    <property type="evidence" value="ECO:0007669"/>
    <property type="project" value="TreeGrafter"/>
</dbReference>
<feature type="compositionally biased region" description="Polar residues" evidence="1">
    <location>
        <begin position="963"/>
        <end position="977"/>
    </location>
</feature>
<evidence type="ECO:0000313" key="3">
    <source>
        <dbReference type="Proteomes" id="UP000094043"/>
    </source>
</evidence>
<dbReference type="PANTHER" id="PTHR19862">
    <property type="entry name" value="WD REPEAT-CONTAINING PROTEIN 48"/>
    <property type="match status" value="1"/>
</dbReference>
<reference evidence="2" key="3">
    <citation type="submission" date="2024-01" db="EMBL/GenBank/DDBJ databases">
        <authorList>
            <person name="Coelho M.A."/>
            <person name="David-Palma M."/>
            <person name="Shea T."/>
            <person name="Sun S."/>
            <person name="Cuomo C.A."/>
            <person name="Heitman J."/>
        </authorList>
    </citation>
    <scope>NUCLEOTIDE SEQUENCE</scope>
    <source>
        <strain evidence="2">CBS 7841</strain>
    </source>
</reference>
<dbReference type="PROSITE" id="PS50082">
    <property type="entry name" value="WD_REPEATS_2"/>
    <property type="match status" value="3"/>
</dbReference>
<evidence type="ECO:0000313" key="2">
    <source>
        <dbReference type="EMBL" id="WVN90765.1"/>
    </source>
</evidence>
<dbReference type="PROSITE" id="PS00678">
    <property type="entry name" value="WD_REPEATS_1"/>
    <property type="match status" value="1"/>
</dbReference>
<dbReference type="VEuPathDB" id="FungiDB:L203_00714"/>
<dbReference type="InterPro" id="IPR019775">
    <property type="entry name" value="WD40_repeat_CS"/>
</dbReference>
<dbReference type="Gene3D" id="2.130.10.10">
    <property type="entry name" value="YVTN repeat-like/Quinoprotein amine dehydrogenase"/>
    <property type="match status" value="2"/>
</dbReference>
<feature type="compositionally biased region" description="Polar residues" evidence="1">
    <location>
        <begin position="54"/>
        <end position="64"/>
    </location>
</feature>
<feature type="region of interest" description="Disordered" evidence="1">
    <location>
        <begin position="860"/>
        <end position="882"/>
    </location>
</feature>
<dbReference type="OrthoDB" id="2421129at2759"/>
<feature type="region of interest" description="Disordered" evidence="1">
    <location>
        <begin position="49"/>
        <end position="72"/>
    </location>
</feature>
<feature type="region of interest" description="Disordered" evidence="1">
    <location>
        <begin position="956"/>
        <end position="1016"/>
    </location>
</feature>
<dbReference type="PANTHER" id="PTHR19862:SF14">
    <property type="entry name" value="WD REPEAT-CONTAINING PROTEIN 48"/>
    <property type="match status" value="1"/>
</dbReference>
<feature type="region of interest" description="Disordered" evidence="1">
    <location>
        <begin position="627"/>
        <end position="650"/>
    </location>
</feature>
<dbReference type="SUPFAM" id="SSF50978">
    <property type="entry name" value="WD40 repeat-like"/>
    <property type="match status" value="1"/>
</dbReference>
<dbReference type="InterPro" id="IPR051246">
    <property type="entry name" value="WDR48"/>
</dbReference>
<dbReference type="Pfam" id="PF11816">
    <property type="entry name" value="DUF3337"/>
    <property type="match status" value="1"/>
</dbReference>
<feature type="region of interest" description="Disordered" evidence="1">
    <location>
        <begin position="1195"/>
        <end position="1219"/>
    </location>
</feature>
<proteinExistence type="predicted"/>
<dbReference type="PROSITE" id="PS50294">
    <property type="entry name" value="WD_REPEATS_REGION"/>
    <property type="match status" value="3"/>
</dbReference>
<feature type="compositionally biased region" description="Basic and acidic residues" evidence="1">
    <location>
        <begin position="978"/>
        <end position="991"/>
    </location>
</feature>
<dbReference type="EMBL" id="CP143791">
    <property type="protein sequence ID" value="WVN90765.1"/>
    <property type="molecule type" value="Genomic_DNA"/>
</dbReference>
<organism evidence="2 3">
    <name type="scientific">Cryptococcus depauperatus CBS 7841</name>
    <dbReference type="NCBI Taxonomy" id="1295531"/>
    <lineage>
        <taxon>Eukaryota</taxon>
        <taxon>Fungi</taxon>
        <taxon>Dikarya</taxon>
        <taxon>Basidiomycota</taxon>
        <taxon>Agaricomycotina</taxon>
        <taxon>Tremellomycetes</taxon>
        <taxon>Tremellales</taxon>
        <taxon>Cryptococcaceae</taxon>
        <taxon>Cryptococcus</taxon>
    </lineage>
</organism>
<feature type="region of interest" description="Disordered" evidence="1">
    <location>
        <begin position="150"/>
        <end position="171"/>
    </location>
</feature>
<keyword evidence="3" id="KW-1185">Reference proteome</keyword>
<dbReference type="InterPro" id="IPR001680">
    <property type="entry name" value="WD40_rpt"/>
</dbReference>
<dbReference type="SMART" id="SM00320">
    <property type="entry name" value="WD40"/>
    <property type="match status" value="7"/>
</dbReference>
<dbReference type="InterPro" id="IPR036322">
    <property type="entry name" value="WD40_repeat_dom_sf"/>
</dbReference>
<protein>
    <submittedName>
        <fullName evidence="2">Uncharacterized protein</fullName>
    </submittedName>
</protein>
<feature type="compositionally biased region" description="Polar residues" evidence="1">
    <location>
        <begin position="1195"/>
        <end position="1215"/>
    </location>
</feature>
<dbReference type="RefSeq" id="XP_066071465.1">
    <property type="nucleotide sequence ID" value="XM_066215368.1"/>
</dbReference>
<name>A0A1E3IV12_9TREE</name>
<dbReference type="Pfam" id="PF00400">
    <property type="entry name" value="WD40"/>
    <property type="match status" value="4"/>
</dbReference>
<dbReference type="GO" id="GO:0000724">
    <property type="term" value="P:double-strand break repair via homologous recombination"/>
    <property type="evidence" value="ECO:0007669"/>
    <property type="project" value="TreeGrafter"/>
</dbReference>
<dbReference type="InterPro" id="IPR015943">
    <property type="entry name" value="WD40/YVTN_repeat-like_dom_sf"/>
</dbReference>
<dbReference type="KEGG" id="cdep:91090216"/>
<reference evidence="2" key="2">
    <citation type="journal article" date="2022" name="Elife">
        <title>Obligate sexual reproduction of a homothallic fungus closely related to the Cryptococcus pathogenic species complex.</title>
        <authorList>
            <person name="Passer A.R."/>
            <person name="Clancey S.A."/>
            <person name="Shea T."/>
            <person name="David-Palma M."/>
            <person name="Averette A.F."/>
            <person name="Boekhout T."/>
            <person name="Porcel B.M."/>
            <person name="Nowrousian M."/>
            <person name="Cuomo C.A."/>
            <person name="Sun S."/>
            <person name="Heitman J."/>
            <person name="Coelho M.A."/>
        </authorList>
    </citation>
    <scope>NUCLEOTIDE SEQUENCE</scope>
    <source>
        <strain evidence="2">CBS 7841</strain>
    </source>
</reference>
<dbReference type="InterPro" id="IPR021772">
    <property type="entry name" value="WDR48/Bun107"/>
</dbReference>
<dbReference type="GeneID" id="91090216"/>
<reference evidence="2" key="1">
    <citation type="submission" date="2016-06" db="EMBL/GenBank/DDBJ databases">
        <authorList>
            <person name="Cuomo C."/>
            <person name="Litvintseva A."/>
            <person name="Heitman J."/>
            <person name="Chen Y."/>
            <person name="Sun S."/>
            <person name="Springer D."/>
            <person name="Dromer F."/>
            <person name="Young S."/>
            <person name="Zeng Q."/>
            <person name="Chapman S."/>
            <person name="Gujja S."/>
            <person name="Saif S."/>
            <person name="Birren B."/>
        </authorList>
    </citation>
    <scope>NUCLEOTIDE SEQUENCE</scope>
    <source>
        <strain evidence="2">CBS 7841</strain>
    </source>
</reference>
<sequence>MIHPVSRRISYILPNPSPYEPPPLLALPELGCSKRGHPRPFLIPKLGIGPPTANLGSRNPFNTPDRNKQHDPKHCLGVNALALDTTTILEGENSPRGILYTGGRDGLVASWDLNIPHTHRSGPRYSMPDQGSQHKSVKWERIGDSSDFFFGDEDDDKTSGNSKGSVADNGTEEGWVDMEKSMEVPFEDRYEIDRVELAQEGTSKTMFRQSIQTHTDWVNALLLCNYNRTVITASSDRTIRAWTPHSTSNDPHPPSPSLIGTHVDYVKALAWAKETGNLWSGSLDRKICLWDVSEGVGNDPILTINLEPDKGDIDRGSVYALGVDYAGNVLAAGTSERTVKLWDPRVGATSLAQLIGHEDRVRSILFSEDGKYMLTASSDTTIKLWSISARRCLHTFTHHTSSVWSLFSSHPNLERFYSGSRDGCLCAVDHEGCGDMSDGECVVLAKEGYRHSTLEETKTGDEGIRAIVAMDDEYVWTSNGDADIHRWRDVGRKFTRLDEPLDDVRFRSSTEKESLMQNTTAAAFPGPVKRVFFGSEANSLFRTETRDSKTVAFVEPPHSESDSLVTSAMSTSIRGRLNRRSTLSNTSIVSQALSGDDESTHLNGVPYASLVPLSLVEGPYAFGPTSAPIVSIPRGSRNGEVSPKRNASVDSASAQQFLYLQREDTSEARPLHSEPDEKGSIQGRSGLIRSSILNDRQHALTLDTEGGILLWNIISGQCVGTFDSSEVLSTLHLDTFSPLVIRDNVRKHSEDVLDLVKGRIEGETSVLPWCSLDTRIGSLVIHLEESRVWDAEIYADELELKIEGIKEDTRINLGKWVLANLFRGLILAEEEEVTSRAPPTPSLSSISTAVPSSMTHTQLRVQPPGMSIPINRLPNSPGHRKRAMTESFSSTARSGAINIPGLLNPSARPVVLSEIPIDVLSKSAPEEKGIVQAFQVPVSTPRKINVASLDTSTTIATTNTLTPSNEAPSNPNGNASTSRDKDYFSLRRKNEGSPSMNLERIDGANGNGKVTPSTPVGLMGKLKNFGKKKQSDSLMQLAQEKVPIVETHSSQDTQREAEQFKILDMVRSYSFHPPPPWEAPLIFYPPDTVLLISEDSRDAGAWVTTYRSRVSDTGRDIHAIEMNSPKWLLECLFANQIRIKEPVKISFVLRPYPGSNMPELPGGNGRLNASRSLRAKRIYQFVADQINQITEKSRSSFLVHTRRPSQSTQPRSGSSLGDKPMVNLPQILQKEDFELFLCDDPKEVPIDPNLTLNTLKTYYGGGSGDIHIFYLYKDKGQSRHGTEMN</sequence>
<dbReference type="Proteomes" id="UP000094043">
    <property type="component" value="Chromosome 8"/>
</dbReference>